<dbReference type="EMBL" id="JAIVGD010000013">
    <property type="protein sequence ID" value="KAH0761827.1"/>
    <property type="molecule type" value="Genomic_DNA"/>
</dbReference>
<keyword evidence="1" id="KW-0175">Coiled coil</keyword>
<comment type="caution">
    <text evidence="2">The sequence shown here is derived from an EMBL/GenBank/DDBJ whole genome shotgun (WGS) entry which is preliminary data.</text>
</comment>
<gene>
    <name evidence="2" type="ORF">KY290_017900</name>
</gene>
<evidence type="ECO:0000313" key="2">
    <source>
        <dbReference type="EMBL" id="KAH0761827.1"/>
    </source>
</evidence>
<sequence length="232" mass="26193">MELLDDGVIQTTVREVANLLVILYKGLPSVGDIKRAGLPKKFLKWEYQLLFEFINKALVPRSEKRIIASAADLFLMEQLDELEAINLPGIKLEHMHKVMTWKNANHGIPYGYLLNHVFEHFRVPLGRGVPGTVKQMFSSATLLKCECTEGKVKGKSHVSDLFEQQESLKRELNDLTVTLSAKEVEIARLKAPMQQTISRGPDTSVERKEEVEKLRAENAQLLETNASLGEEV</sequence>
<evidence type="ECO:0000313" key="3">
    <source>
        <dbReference type="Proteomes" id="UP000826656"/>
    </source>
</evidence>
<protein>
    <submittedName>
        <fullName evidence="2">Uncharacterized protein</fullName>
    </submittedName>
</protein>
<reference evidence="2 3" key="1">
    <citation type="journal article" date="2021" name="bioRxiv">
        <title>Chromosome-scale and haplotype-resolved genome assembly of a tetraploid potato cultivar.</title>
        <authorList>
            <person name="Sun H."/>
            <person name="Jiao W.-B."/>
            <person name="Krause K."/>
            <person name="Campoy J.A."/>
            <person name="Goel M."/>
            <person name="Folz-Donahue K."/>
            <person name="Kukat C."/>
            <person name="Huettel B."/>
            <person name="Schneeberger K."/>
        </authorList>
    </citation>
    <scope>NUCLEOTIDE SEQUENCE [LARGE SCALE GENOMIC DNA]</scope>
    <source>
        <strain evidence="2">SolTubOtavaFocal</strain>
        <tissue evidence="2">Leaves</tissue>
    </source>
</reference>
<accession>A0ABQ7VEP6</accession>
<dbReference type="Proteomes" id="UP000826656">
    <property type="component" value="Unassembled WGS sequence"/>
</dbReference>
<proteinExistence type="predicted"/>
<feature type="coiled-coil region" evidence="1">
    <location>
        <begin position="158"/>
        <end position="231"/>
    </location>
</feature>
<evidence type="ECO:0000256" key="1">
    <source>
        <dbReference type="SAM" id="Coils"/>
    </source>
</evidence>
<name>A0ABQ7VEP6_SOLTU</name>
<keyword evidence="3" id="KW-1185">Reference proteome</keyword>
<organism evidence="2 3">
    <name type="scientific">Solanum tuberosum</name>
    <name type="common">Potato</name>
    <dbReference type="NCBI Taxonomy" id="4113"/>
    <lineage>
        <taxon>Eukaryota</taxon>
        <taxon>Viridiplantae</taxon>
        <taxon>Streptophyta</taxon>
        <taxon>Embryophyta</taxon>
        <taxon>Tracheophyta</taxon>
        <taxon>Spermatophyta</taxon>
        <taxon>Magnoliopsida</taxon>
        <taxon>eudicotyledons</taxon>
        <taxon>Gunneridae</taxon>
        <taxon>Pentapetalae</taxon>
        <taxon>asterids</taxon>
        <taxon>lamiids</taxon>
        <taxon>Solanales</taxon>
        <taxon>Solanaceae</taxon>
        <taxon>Solanoideae</taxon>
        <taxon>Solaneae</taxon>
        <taxon>Solanum</taxon>
    </lineage>
</organism>